<dbReference type="CDD" id="cd03250">
    <property type="entry name" value="ABCC_MRP_domain1"/>
    <property type="match status" value="1"/>
</dbReference>
<evidence type="ECO:0000256" key="9">
    <source>
        <dbReference type="ARBA" id="ARBA00023180"/>
    </source>
</evidence>
<dbReference type="Pfam" id="PF00664">
    <property type="entry name" value="ABC_membrane"/>
    <property type="match status" value="2"/>
</dbReference>
<feature type="domain" description="ABC transporter" evidence="12">
    <location>
        <begin position="496"/>
        <end position="715"/>
    </location>
</feature>
<evidence type="ECO:0000256" key="10">
    <source>
        <dbReference type="SAM" id="MobiDB-lite"/>
    </source>
</evidence>
<dbReference type="SMART" id="SM00382">
    <property type="entry name" value="AAA"/>
    <property type="match status" value="2"/>
</dbReference>
<dbReference type="Gene3D" id="1.20.1560.10">
    <property type="entry name" value="ABC transporter type 1, transmembrane domain"/>
    <property type="match status" value="2"/>
</dbReference>
<dbReference type="InterPro" id="IPR017871">
    <property type="entry name" value="ABC_transporter-like_CS"/>
</dbReference>
<dbReference type="EMBL" id="KV454208">
    <property type="protein sequence ID" value="ODQ61918.1"/>
    <property type="molecule type" value="Genomic_DNA"/>
</dbReference>
<evidence type="ECO:0000256" key="6">
    <source>
        <dbReference type="ARBA" id="ARBA00022840"/>
    </source>
</evidence>
<reference evidence="14 15" key="1">
    <citation type="journal article" date="2016" name="Proc. Natl. Acad. Sci. U.S.A.">
        <title>Comparative genomics of biotechnologically important yeasts.</title>
        <authorList>
            <person name="Riley R."/>
            <person name="Haridas S."/>
            <person name="Wolfe K.H."/>
            <person name="Lopes M.R."/>
            <person name="Hittinger C.T."/>
            <person name="Goeker M."/>
            <person name="Salamov A.A."/>
            <person name="Wisecaver J.H."/>
            <person name="Long T.M."/>
            <person name="Calvey C.H."/>
            <person name="Aerts A.L."/>
            <person name="Barry K.W."/>
            <person name="Choi C."/>
            <person name="Clum A."/>
            <person name="Coughlan A.Y."/>
            <person name="Deshpande S."/>
            <person name="Douglass A.P."/>
            <person name="Hanson S.J."/>
            <person name="Klenk H.-P."/>
            <person name="LaButti K.M."/>
            <person name="Lapidus A."/>
            <person name="Lindquist E.A."/>
            <person name="Lipzen A.M."/>
            <person name="Meier-Kolthoff J.P."/>
            <person name="Ohm R.A."/>
            <person name="Otillar R.P."/>
            <person name="Pangilinan J.L."/>
            <person name="Peng Y."/>
            <person name="Rokas A."/>
            <person name="Rosa C.A."/>
            <person name="Scheuner C."/>
            <person name="Sibirny A.A."/>
            <person name="Slot J.C."/>
            <person name="Stielow J.B."/>
            <person name="Sun H."/>
            <person name="Kurtzman C.P."/>
            <person name="Blackwell M."/>
            <person name="Grigoriev I.V."/>
            <person name="Jeffries T.W."/>
        </authorList>
    </citation>
    <scope>NUCLEOTIDE SEQUENCE [LARGE SCALE GENOMIC DNA]</scope>
    <source>
        <strain evidence="15">ATCC 58044 / CBS 1984 / NCYC 433 / NRRL Y-366-8</strain>
    </source>
</reference>
<feature type="domain" description="ABC transmembrane type-1" evidence="13">
    <location>
        <begin position="142"/>
        <end position="424"/>
    </location>
</feature>
<feature type="domain" description="ABC transporter" evidence="12">
    <location>
        <begin position="1096"/>
        <end position="1325"/>
    </location>
</feature>
<dbReference type="CDD" id="cd18606">
    <property type="entry name" value="ABC_6TM_YOR1_D2_like"/>
    <property type="match status" value="1"/>
</dbReference>
<evidence type="ECO:0000256" key="5">
    <source>
        <dbReference type="ARBA" id="ARBA00022741"/>
    </source>
</evidence>
<dbReference type="GO" id="GO:0005886">
    <property type="term" value="C:plasma membrane"/>
    <property type="evidence" value="ECO:0007669"/>
    <property type="project" value="TreeGrafter"/>
</dbReference>
<dbReference type="InterPro" id="IPR027417">
    <property type="entry name" value="P-loop_NTPase"/>
</dbReference>
<feature type="transmembrane region" description="Helical" evidence="11">
    <location>
        <begin position="895"/>
        <end position="913"/>
    </location>
</feature>
<feature type="transmembrane region" description="Helical" evidence="11">
    <location>
        <begin position="258"/>
        <end position="278"/>
    </location>
</feature>
<feature type="transmembrane region" description="Helical" evidence="11">
    <location>
        <begin position="775"/>
        <end position="797"/>
    </location>
</feature>
<dbReference type="FunFam" id="3.40.50.300:FF:001750">
    <property type="entry name" value="ATP-binding cassette transporter"/>
    <property type="match status" value="1"/>
</dbReference>
<evidence type="ECO:0000256" key="7">
    <source>
        <dbReference type="ARBA" id="ARBA00022989"/>
    </source>
</evidence>
<accession>A0A1E3P967</accession>
<dbReference type="InterPro" id="IPR050173">
    <property type="entry name" value="ABC_transporter_C-like"/>
</dbReference>
<dbReference type="Proteomes" id="UP000094112">
    <property type="component" value="Unassembled WGS sequence"/>
</dbReference>
<evidence type="ECO:0000313" key="14">
    <source>
        <dbReference type="EMBL" id="ODQ61918.1"/>
    </source>
</evidence>
<feature type="transmembrane region" description="Helical" evidence="11">
    <location>
        <begin position="919"/>
        <end position="935"/>
    </location>
</feature>
<evidence type="ECO:0000259" key="13">
    <source>
        <dbReference type="PROSITE" id="PS50929"/>
    </source>
</evidence>
<feature type="transmembrane region" description="Helical" evidence="11">
    <location>
        <begin position="817"/>
        <end position="844"/>
    </location>
</feature>
<dbReference type="RefSeq" id="XP_019041125.1">
    <property type="nucleotide sequence ID" value="XM_019185331.1"/>
</dbReference>
<dbReference type="GO" id="GO:0005524">
    <property type="term" value="F:ATP binding"/>
    <property type="evidence" value="ECO:0007669"/>
    <property type="project" value="UniProtKB-KW"/>
</dbReference>
<dbReference type="CDD" id="cd18597">
    <property type="entry name" value="ABC_6TM_YOR1_D1_like"/>
    <property type="match status" value="1"/>
</dbReference>
<dbReference type="PANTHER" id="PTHR24223:SF456">
    <property type="entry name" value="MULTIDRUG RESISTANCE-ASSOCIATED PROTEIN LETHAL(2)03659"/>
    <property type="match status" value="1"/>
</dbReference>
<dbReference type="PROSITE" id="PS00211">
    <property type="entry name" value="ABC_TRANSPORTER_1"/>
    <property type="match status" value="2"/>
</dbReference>
<keyword evidence="8 11" id="KW-0472">Membrane</keyword>
<dbReference type="SUPFAM" id="SSF52540">
    <property type="entry name" value="P-loop containing nucleoside triphosphate hydrolases"/>
    <property type="match status" value="2"/>
</dbReference>
<keyword evidence="5" id="KW-0547">Nucleotide-binding</keyword>
<feature type="transmembrane region" description="Helical" evidence="11">
    <location>
        <begin position="59"/>
        <end position="76"/>
    </location>
</feature>
<dbReference type="FunFam" id="1.20.1560.10:FF:000010">
    <property type="entry name" value="Multidrug resistance-associated ABC transporter"/>
    <property type="match status" value="1"/>
</dbReference>
<comment type="subcellular location">
    <subcellularLocation>
        <location evidence="1">Membrane</location>
        <topology evidence="1">Multi-pass membrane protein</topology>
    </subcellularLocation>
</comment>
<sequence length="1334" mass="149224">MSSNASVIDEKSLHLVDVEEQVEVKRPVKRLFTPLVSKYVPQTKLESERKPLPLFSTNIFSKIFLFWVFPLLNIGYKRTIEPSDLWYLDDSLKVDNAFLKFQENLDAILTKYREKNPDSESFPRFAIILAIFKLYKWEYSTAVVMKLISTAFEALTPLVTRYLISFAEEKRLVPDTPTGRGVGLCLGVSLMMIIIGFLQNQSLILSKFVGGNSRTILTKALLEKSFIASSETKHNFPSGKIISLISGDISRIDLGFSMLPFGLGFPIPLIIGIAILIVNIGVSALAGIAVYVLIMVSVSFPAKSLLNLRMKANVHTDERVSIMREILQSMKMIKFYSWENAYEASVREIRKNEVSYVYKVQNVLNYIFSLSFCAPSIVSMTAFLVLSAVKKDQDAARIFSSLSLFGLLSTQSINLPYTISFVMDAISGSDRITKYLKSSEQEFDLESFYNDSLIKDKDIAIKILHGDFEWETFDNEDEKDKVDPNKVEGDIELGLLNDGDTNEKTAGDFVLKDINLDIYKGEFLVITGVIGSGKSSLLSAITGFMKKTSGDVGVSGSALLCGAPWIQNATIKENILFGTQYDSDRYRNTIKACAFDSDIKELPAGDMTEIGERGVTLSGGQKARLSLARAVYTDKDIYLFDDILSAVDANVGKQITENCLLGVLSDKTRVIATHQLSLIKKADRIVFLNGDGTIDVGTEDELRARNLKFVSLMKHTTDAEDPEKDRTKDHIDAIDGQPESKKKQNGALYGNEERAINSIPLSVYKQYLNAGSNGWGFGMFVLLFALIVVGTFCYLFTNVWLSYWVDNHFKGMGKGTYMGIYVLLSVVTVFFTASEFILLGYVLVRASQVLNLQAVSKVLHTPMKFMDTTPVGRVINRFSKDTNTLDNEIVENIKIFIYMLSSIVGAIILAIAYIPWFAIAVPFFIILFVGVTNYYQATSREVKRLEAIVRSHIFNNLNEVMNGMNTIKAYNAEERFLDKNSLFSDKLNEVYIVVFVCQRWISLTLNALASVLVFLVTILAVTGQFKISAASVGLLTTYMMEMASNFAAILNVFTQIENQMNSVERICHYASSLEQESPYMISETTPDPSWPSAGSIEFKNVSFRYRENLPLILKRLTLHVDGGEKIGICGRTGAGKSSILTALYRLNELAGGEITIDGVDISKLGLHSLRSKLTIIPQDPTLFQGDIRKNLDPFNECTDDKLWDALRRSGLINGDDLDDIKLQTNDNYHKFHLESKVEDEGSNFSLGERQLVALARALVRQSKILILDEATSKFKDCTVLCIAHRLKTILNYDKILVLEKGEVEEFEEPATLYHKGGRFREMCESASITASDFE</sequence>
<dbReference type="CDD" id="cd03244">
    <property type="entry name" value="ABCC_MRP_domain2"/>
    <property type="match status" value="1"/>
</dbReference>
<evidence type="ECO:0008006" key="16">
    <source>
        <dbReference type="Google" id="ProtNLM"/>
    </source>
</evidence>
<dbReference type="PROSITE" id="PS50893">
    <property type="entry name" value="ABC_TRANSPORTER_2"/>
    <property type="match status" value="2"/>
</dbReference>
<dbReference type="Gene3D" id="3.40.50.300">
    <property type="entry name" value="P-loop containing nucleotide triphosphate hydrolases"/>
    <property type="match status" value="2"/>
</dbReference>
<evidence type="ECO:0000313" key="15">
    <source>
        <dbReference type="Proteomes" id="UP000094112"/>
    </source>
</evidence>
<keyword evidence="6" id="KW-0067">ATP-binding</keyword>
<keyword evidence="3" id="KW-0813">Transport</keyword>
<evidence type="ECO:0000256" key="3">
    <source>
        <dbReference type="ARBA" id="ARBA00022448"/>
    </source>
</evidence>
<protein>
    <recommendedName>
        <fullName evidence="16">Oligomycin resistance ATP-dependent permease YOR1</fullName>
    </recommendedName>
</protein>
<dbReference type="SUPFAM" id="SSF90123">
    <property type="entry name" value="ABC transporter transmembrane region"/>
    <property type="match status" value="2"/>
</dbReference>
<feature type="domain" description="ABC transmembrane type-1" evidence="13">
    <location>
        <begin position="781"/>
        <end position="1058"/>
    </location>
</feature>
<dbReference type="STRING" id="683960.A0A1E3P967"/>
<comment type="similarity">
    <text evidence="2">Belongs to the ABC transporter superfamily. ABCC family. Conjugate transporter (TC 3.A.1.208) subfamily.</text>
</comment>
<feature type="transmembrane region" description="Helical" evidence="11">
    <location>
        <begin position="363"/>
        <end position="386"/>
    </location>
</feature>
<evidence type="ECO:0000256" key="4">
    <source>
        <dbReference type="ARBA" id="ARBA00022692"/>
    </source>
</evidence>
<evidence type="ECO:0000256" key="8">
    <source>
        <dbReference type="ARBA" id="ARBA00023136"/>
    </source>
</evidence>
<keyword evidence="7 11" id="KW-1133">Transmembrane helix</keyword>
<feature type="transmembrane region" description="Helical" evidence="11">
    <location>
        <begin position="284"/>
        <end position="302"/>
    </location>
</feature>
<evidence type="ECO:0000256" key="1">
    <source>
        <dbReference type="ARBA" id="ARBA00004141"/>
    </source>
</evidence>
<keyword evidence="15" id="KW-1185">Reference proteome</keyword>
<dbReference type="OrthoDB" id="6500128at2759"/>
<name>A0A1E3P967_WICAA</name>
<evidence type="ECO:0000256" key="2">
    <source>
        <dbReference type="ARBA" id="ARBA00009726"/>
    </source>
</evidence>
<dbReference type="GO" id="GO:0016887">
    <property type="term" value="F:ATP hydrolysis activity"/>
    <property type="evidence" value="ECO:0007669"/>
    <property type="project" value="InterPro"/>
</dbReference>
<keyword evidence="9" id="KW-0325">Glycoprotein</keyword>
<evidence type="ECO:0000256" key="11">
    <source>
        <dbReference type="SAM" id="Phobius"/>
    </source>
</evidence>
<gene>
    <name evidence="14" type="ORF">WICANDRAFT_82082</name>
</gene>
<dbReference type="FunFam" id="3.40.50.300:FF:000630">
    <property type="entry name" value="ATP-binding cassette (ABC) transporter, putative"/>
    <property type="match status" value="1"/>
</dbReference>
<dbReference type="Pfam" id="PF00005">
    <property type="entry name" value="ABC_tran"/>
    <property type="match status" value="2"/>
</dbReference>
<keyword evidence="4 11" id="KW-0812">Transmembrane</keyword>
<dbReference type="PROSITE" id="PS50929">
    <property type="entry name" value="ABC_TM1F"/>
    <property type="match status" value="2"/>
</dbReference>
<organism evidence="14 15">
    <name type="scientific">Wickerhamomyces anomalus (strain ATCC 58044 / CBS 1984 / NCYC 433 / NRRL Y-366-8)</name>
    <name type="common">Yeast</name>
    <name type="synonym">Hansenula anomala</name>
    <dbReference type="NCBI Taxonomy" id="683960"/>
    <lineage>
        <taxon>Eukaryota</taxon>
        <taxon>Fungi</taxon>
        <taxon>Dikarya</taxon>
        <taxon>Ascomycota</taxon>
        <taxon>Saccharomycotina</taxon>
        <taxon>Saccharomycetes</taxon>
        <taxon>Phaffomycetales</taxon>
        <taxon>Wickerhamomycetaceae</taxon>
        <taxon>Wickerhamomyces</taxon>
    </lineage>
</organism>
<dbReference type="InterPro" id="IPR011527">
    <property type="entry name" value="ABC1_TM_dom"/>
</dbReference>
<dbReference type="GO" id="GO:0008559">
    <property type="term" value="F:ABC-type xenobiotic transporter activity"/>
    <property type="evidence" value="ECO:0007669"/>
    <property type="project" value="TreeGrafter"/>
</dbReference>
<dbReference type="PANTHER" id="PTHR24223">
    <property type="entry name" value="ATP-BINDING CASSETTE SUB-FAMILY C"/>
    <property type="match status" value="1"/>
</dbReference>
<feature type="region of interest" description="Disordered" evidence="10">
    <location>
        <begin position="718"/>
        <end position="747"/>
    </location>
</feature>
<evidence type="ECO:0000259" key="12">
    <source>
        <dbReference type="PROSITE" id="PS50893"/>
    </source>
</evidence>
<feature type="transmembrane region" description="Helical" evidence="11">
    <location>
        <begin position="179"/>
        <end position="198"/>
    </location>
</feature>
<dbReference type="InterPro" id="IPR036640">
    <property type="entry name" value="ABC1_TM_sf"/>
</dbReference>
<dbReference type="InterPro" id="IPR003439">
    <property type="entry name" value="ABC_transporter-like_ATP-bd"/>
</dbReference>
<dbReference type="GeneID" id="30202577"/>
<feature type="transmembrane region" description="Helical" evidence="11">
    <location>
        <begin position="1000"/>
        <end position="1021"/>
    </location>
</feature>
<dbReference type="InterPro" id="IPR003593">
    <property type="entry name" value="AAA+_ATPase"/>
</dbReference>
<proteinExistence type="inferred from homology"/>
<feature type="compositionally biased region" description="Basic and acidic residues" evidence="10">
    <location>
        <begin position="718"/>
        <end position="742"/>
    </location>
</feature>